<dbReference type="InterPro" id="IPR036390">
    <property type="entry name" value="WH_DNA-bd_sf"/>
</dbReference>
<dbReference type="InterPro" id="IPR000847">
    <property type="entry name" value="LysR_HTH_N"/>
</dbReference>
<proteinExistence type="inferred from homology"/>
<dbReference type="PRINTS" id="PR00039">
    <property type="entry name" value="HTHLYSR"/>
</dbReference>
<dbReference type="PANTHER" id="PTHR30346">
    <property type="entry name" value="TRANSCRIPTIONAL DUAL REGULATOR HCAR-RELATED"/>
    <property type="match status" value="1"/>
</dbReference>
<keyword evidence="3" id="KW-0238">DNA-binding</keyword>
<dbReference type="InterPro" id="IPR036388">
    <property type="entry name" value="WH-like_DNA-bd_sf"/>
</dbReference>
<evidence type="ECO:0000313" key="8">
    <source>
        <dbReference type="Proteomes" id="UP000295258"/>
    </source>
</evidence>
<evidence type="ECO:0000256" key="4">
    <source>
        <dbReference type="ARBA" id="ARBA00023163"/>
    </source>
</evidence>
<dbReference type="EMBL" id="SMKO01000271">
    <property type="protein sequence ID" value="TDC87292.1"/>
    <property type="molecule type" value="Genomic_DNA"/>
</dbReference>
<evidence type="ECO:0000256" key="1">
    <source>
        <dbReference type="ARBA" id="ARBA00009437"/>
    </source>
</evidence>
<dbReference type="Pfam" id="PF00126">
    <property type="entry name" value="HTH_1"/>
    <property type="match status" value="1"/>
</dbReference>
<dbReference type="InterPro" id="IPR005119">
    <property type="entry name" value="LysR_subst-bd"/>
</dbReference>
<dbReference type="Proteomes" id="UP000295258">
    <property type="component" value="Unassembled WGS sequence"/>
</dbReference>
<comment type="caution">
    <text evidence="7">The sequence shown here is derived from an EMBL/GenBank/DDBJ whole genome shotgun (WGS) entry which is preliminary data.</text>
</comment>
<dbReference type="GO" id="GO:0003677">
    <property type="term" value="F:DNA binding"/>
    <property type="evidence" value="ECO:0007669"/>
    <property type="project" value="UniProtKB-KW"/>
</dbReference>
<protein>
    <submittedName>
        <fullName evidence="7">LysR family transcriptional regulator</fullName>
    </submittedName>
</protein>
<dbReference type="PROSITE" id="PS50931">
    <property type="entry name" value="HTH_LYSR"/>
    <property type="match status" value="1"/>
</dbReference>
<accession>A0A4R4UFC2</accession>
<dbReference type="Gene3D" id="1.10.10.10">
    <property type="entry name" value="Winged helix-like DNA-binding domain superfamily/Winged helix DNA-binding domain"/>
    <property type="match status" value="1"/>
</dbReference>
<feature type="compositionally biased region" description="Basic and acidic residues" evidence="5">
    <location>
        <begin position="296"/>
        <end position="307"/>
    </location>
</feature>
<dbReference type="Pfam" id="PF03466">
    <property type="entry name" value="LysR_substrate"/>
    <property type="match status" value="1"/>
</dbReference>
<name>A0A4R4UFC2_9ACTN</name>
<keyword evidence="8" id="KW-1185">Reference proteome</keyword>
<evidence type="ECO:0000256" key="3">
    <source>
        <dbReference type="ARBA" id="ARBA00023125"/>
    </source>
</evidence>
<gene>
    <name evidence="7" type="ORF">E1292_46875</name>
</gene>
<feature type="region of interest" description="Disordered" evidence="5">
    <location>
        <begin position="293"/>
        <end position="314"/>
    </location>
</feature>
<dbReference type="FunFam" id="1.10.10.10:FF:000001">
    <property type="entry name" value="LysR family transcriptional regulator"/>
    <property type="match status" value="1"/>
</dbReference>
<reference evidence="7 8" key="1">
    <citation type="submission" date="2019-03" db="EMBL/GenBank/DDBJ databases">
        <title>Draft genome sequences of novel Actinobacteria.</title>
        <authorList>
            <person name="Sahin N."/>
            <person name="Ay H."/>
            <person name="Saygin H."/>
        </authorList>
    </citation>
    <scope>NUCLEOTIDE SEQUENCE [LARGE SCALE GENOMIC DNA]</scope>
    <source>
        <strain evidence="7 8">KC310</strain>
    </source>
</reference>
<dbReference type="AlphaFoldDB" id="A0A4R4UFC2"/>
<keyword evidence="4" id="KW-0804">Transcription</keyword>
<dbReference type="SUPFAM" id="SSF53850">
    <property type="entry name" value="Periplasmic binding protein-like II"/>
    <property type="match status" value="1"/>
</dbReference>
<dbReference type="GO" id="GO:0032993">
    <property type="term" value="C:protein-DNA complex"/>
    <property type="evidence" value="ECO:0007669"/>
    <property type="project" value="TreeGrafter"/>
</dbReference>
<dbReference type="Gene3D" id="3.40.190.290">
    <property type="match status" value="1"/>
</dbReference>
<dbReference type="GO" id="GO:0003700">
    <property type="term" value="F:DNA-binding transcription factor activity"/>
    <property type="evidence" value="ECO:0007669"/>
    <property type="project" value="InterPro"/>
</dbReference>
<dbReference type="PANTHER" id="PTHR30346:SF0">
    <property type="entry name" value="HCA OPERON TRANSCRIPTIONAL ACTIVATOR HCAR"/>
    <property type="match status" value="1"/>
</dbReference>
<feature type="domain" description="HTH lysR-type" evidence="6">
    <location>
        <begin position="4"/>
        <end position="61"/>
    </location>
</feature>
<evidence type="ECO:0000259" key="6">
    <source>
        <dbReference type="PROSITE" id="PS50931"/>
    </source>
</evidence>
<sequence>MADMEIRQLRYFIAVAEEHNFTRAAARLAMTQPALSRAIRALERDVGARLLVRAPGDVSLTPAGEVLLGEARTLVAQAGHALSRARRAAGTQAPLTVTGPGCDASLLNELVRSYNETEPQMPGQAVVGNAGDQFDRLRSGAADVALLRASLDDETLESVVLLMEQVHVLLAESHPLAGRESIATADLADEPVVRWQGDNLQHMASELWPDGLPGRPGPEVSDGLQMLAVVRLGQAVVLSTPRAAAATGSADVRAVRLSDGPPVPLRLAWLRDHSRVRSVRRFAHHSLAVCASRDGQAARDRARRQPDAGRAARP</sequence>
<keyword evidence="2" id="KW-0805">Transcription regulation</keyword>
<evidence type="ECO:0000256" key="2">
    <source>
        <dbReference type="ARBA" id="ARBA00023015"/>
    </source>
</evidence>
<organism evidence="7 8">
    <name type="scientific">Nonomuraea deserti</name>
    <dbReference type="NCBI Taxonomy" id="1848322"/>
    <lineage>
        <taxon>Bacteria</taxon>
        <taxon>Bacillati</taxon>
        <taxon>Actinomycetota</taxon>
        <taxon>Actinomycetes</taxon>
        <taxon>Streptosporangiales</taxon>
        <taxon>Streptosporangiaceae</taxon>
        <taxon>Nonomuraea</taxon>
    </lineage>
</organism>
<evidence type="ECO:0000313" key="7">
    <source>
        <dbReference type="EMBL" id="TDC87292.1"/>
    </source>
</evidence>
<evidence type="ECO:0000256" key="5">
    <source>
        <dbReference type="SAM" id="MobiDB-lite"/>
    </source>
</evidence>
<dbReference type="CDD" id="cd05466">
    <property type="entry name" value="PBP2_LTTR_substrate"/>
    <property type="match status" value="1"/>
</dbReference>
<dbReference type="SUPFAM" id="SSF46785">
    <property type="entry name" value="Winged helix' DNA-binding domain"/>
    <property type="match status" value="1"/>
</dbReference>
<comment type="similarity">
    <text evidence="1">Belongs to the LysR transcriptional regulatory family.</text>
</comment>